<protein>
    <submittedName>
        <fullName evidence="2">Uncharacterized protein</fullName>
    </submittedName>
</protein>
<keyword evidence="1" id="KW-1185">Reference proteome</keyword>
<dbReference type="AlphaFoldDB" id="A0A914PK49"/>
<organism evidence="1 2">
    <name type="scientific">Panagrolaimus davidi</name>
    <dbReference type="NCBI Taxonomy" id="227884"/>
    <lineage>
        <taxon>Eukaryota</taxon>
        <taxon>Metazoa</taxon>
        <taxon>Ecdysozoa</taxon>
        <taxon>Nematoda</taxon>
        <taxon>Chromadorea</taxon>
        <taxon>Rhabditida</taxon>
        <taxon>Tylenchina</taxon>
        <taxon>Panagrolaimomorpha</taxon>
        <taxon>Panagrolaimoidea</taxon>
        <taxon>Panagrolaimidae</taxon>
        <taxon>Panagrolaimus</taxon>
    </lineage>
</organism>
<dbReference type="WBParaSite" id="PDA_v2.g18315.t1">
    <property type="protein sequence ID" value="PDA_v2.g18315.t1"/>
    <property type="gene ID" value="PDA_v2.g18315"/>
</dbReference>
<sequence>MLTGYRQSLSNFAKFIIQPKKAFKAVKAKVAGKSVATVHGVQFALINKISESNVVKFANASVTSNAKELREYCVCFLINAAGKSTFIEGAKNLREEITSEIGRRSLVSIVE</sequence>
<accession>A0A914PK49</accession>
<name>A0A914PK49_9BILA</name>
<reference evidence="2" key="1">
    <citation type="submission" date="2022-11" db="UniProtKB">
        <authorList>
            <consortium name="WormBaseParasite"/>
        </authorList>
    </citation>
    <scope>IDENTIFICATION</scope>
</reference>
<evidence type="ECO:0000313" key="1">
    <source>
        <dbReference type="Proteomes" id="UP000887578"/>
    </source>
</evidence>
<evidence type="ECO:0000313" key="2">
    <source>
        <dbReference type="WBParaSite" id="PDA_v2.g18315.t1"/>
    </source>
</evidence>
<dbReference type="Proteomes" id="UP000887578">
    <property type="component" value="Unplaced"/>
</dbReference>
<proteinExistence type="predicted"/>